<evidence type="ECO:0000313" key="3">
    <source>
        <dbReference type="Proteomes" id="UP000053398"/>
    </source>
</evidence>
<dbReference type="SUPFAM" id="SSF53271">
    <property type="entry name" value="PRTase-like"/>
    <property type="match status" value="1"/>
</dbReference>
<protein>
    <recommendedName>
        <fullName evidence="1">Phosphoribosyltransferase domain-containing protein</fullName>
    </recommendedName>
</protein>
<name>A0A101PTX7_STRCK</name>
<comment type="caution">
    <text evidence="2">The sequence shown here is derived from an EMBL/GenBank/DDBJ whole genome shotgun (WGS) entry which is preliminary data.</text>
</comment>
<dbReference type="RefSeq" id="WP_059266319.1">
    <property type="nucleotide sequence ID" value="NZ_KQ948370.1"/>
</dbReference>
<evidence type="ECO:0000259" key="1">
    <source>
        <dbReference type="Pfam" id="PF00156"/>
    </source>
</evidence>
<dbReference type="EMBL" id="LMWP01000048">
    <property type="protein sequence ID" value="KUN17618.1"/>
    <property type="molecule type" value="Genomic_DNA"/>
</dbReference>
<reference evidence="2 3" key="1">
    <citation type="submission" date="2015-10" db="EMBL/GenBank/DDBJ databases">
        <title>Draft genome sequence of Streptomyces corchorusii DSM 40340, type strain for the species Streptomyces corchorusii.</title>
        <authorList>
            <person name="Ruckert C."/>
            <person name="Winkler A."/>
            <person name="Kalinowski J."/>
            <person name="Kampfer P."/>
            <person name="Glaeser S."/>
        </authorList>
    </citation>
    <scope>NUCLEOTIDE SEQUENCE [LARGE SCALE GENOMIC DNA]</scope>
    <source>
        <strain evidence="2 3">DSM 40340</strain>
    </source>
</reference>
<dbReference type="AlphaFoldDB" id="A0A101PTX7"/>
<dbReference type="Pfam" id="PF00156">
    <property type="entry name" value="Pribosyltran"/>
    <property type="match status" value="1"/>
</dbReference>
<dbReference type="InterPro" id="IPR029057">
    <property type="entry name" value="PRTase-like"/>
</dbReference>
<evidence type="ECO:0000313" key="2">
    <source>
        <dbReference type="EMBL" id="KUN17618.1"/>
    </source>
</evidence>
<organism evidence="2 3">
    <name type="scientific">Streptomyces corchorusii</name>
    <name type="common">Streptomyces chibaensis</name>
    <dbReference type="NCBI Taxonomy" id="1903"/>
    <lineage>
        <taxon>Bacteria</taxon>
        <taxon>Bacillati</taxon>
        <taxon>Actinomycetota</taxon>
        <taxon>Actinomycetes</taxon>
        <taxon>Kitasatosporales</taxon>
        <taxon>Streptomycetaceae</taxon>
        <taxon>Streptomyces</taxon>
    </lineage>
</organism>
<accession>A0A101PTX7</accession>
<sequence length="649" mass="69662">MTASTPVTRLTIGHLARSLEAQAGQPMPALPCYESLAALWIRCCDTQQPGARVLQDLTCRAARRLTAGEDTLIAPEYDRIPNRLRRDESFVRLPASLAVQGVEWQDATALAETWLESRAWSGPVLVAGVRTGGAYLAPLVAARLETEGVDVRVTSVRSDETPEAEDRRVLLVDDPPLTGRTLLSVAQNLSGPGGVEVLVPVFDAADVRGLRKAGIAVTVLPRAQWQSTRRLEPDSLSAYLEAHADWLDAGRLSVVDGVVPGRENSALTPWPGVRRRSPARAAVRLRTPDGLRHAVAGWVPPGIFGDTARAAAVAVRSPVPPATLAVAPALVVSEDLTPAAPLGQKPAPHRLEEAVDYVLARARQLPVERPAPGGSMPEVLRTVTRALTGTQDAAAAARLHHLLSVLAPALPDHRCEAEKWCVDAAGRLRKTGHLAHAYRRDNELLTPLLDLAALAVTFGSGLEAVAYSISRRLPGRSWYAVLAVALLCYGTARSEQLPRTYNPQRAAETAVEAYRLQRGMSEAAELVQRVLSDTVADPQWAAPRVVHRWQEPPGTLVQPRLPFGGIAARPGGAAPTGEETQMALKAVERWTEGRIQPVREDDVLLLAPLGAPSAWARDRAALEDLARLLPRPGLLAWCGVPVVALGEVS</sequence>
<dbReference type="CDD" id="cd06223">
    <property type="entry name" value="PRTases_typeI"/>
    <property type="match status" value="1"/>
</dbReference>
<dbReference type="InterPro" id="IPR000836">
    <property type="entry name" value="PRTase_dom"/>
</dbReference>
<dbReference type="Gene3D" id="3.40.50.2020">
    <property type="match status" value="1"/>
</dbReference>
<proteinExistence type="predicted"/>
<keyword evidence="3" id="KW-1185">Reference proteome</keyword>
<feature type="domain" description="Phosphoribosyltransferase" evidence="1">
    <location>
        <begin position="106"/>
        <end position="189"/>
    </location>
</feature>
<dbReference type="Proteomes" id="UP000053398">
    <property type="component" value="Unassembled WGS sequence"/>
</dbReference>
<gene>
    <name evidence="2" type="ORF">AQJ11_37790</name>
</gene>